<dbReference type="PRINTS" id="PR00412">
    <property type="entry name" value="EPOXHYDRLASE"/>
</dbReference>
<reference evidence="3 4" key="1">
    <citation type="submission" date="2020-08" db="EMBL/GenBank/DDBJ databases">
        <authorList>
            <person name="Liu C."/>
            <person name="Sun Q."/>
        </authorList>
    </citation>
    <scope>NUCLEOTIDE SEQUENCE [LARGE SCALE GENOMIC DNA]</scope>
    <source>
        <strain evidence="3 4">NSJ-59</strain>
    </source>
</reference>
<protein>
    <submittedName>
        <fullName evidence="3">Alpha/beta hydrolase</fullName>
    </submittedName>
</protein>
<dbReference type="InterPro" id="IPR029058">
    <property type="entry name" value="AB_hydrolase_fold"/>
</dbReference>
<sequence>MTQHVTYHTLVVEGAPVFYREAGDPSLPKLVLFHGFPTSSSMFRELIPRLADAYHIIAPDYPGFGQSGDPDRKTFAYTFDHLAKVMEAFLVAKGFTDFSMYVFDYGAPIGFRLALWHPDWIRAIISQNGNVYEAGLGEKWEARAAYWAEPTAALREQYKAAFQADAVIGQYTGGEVPGSVSPDGYTLDLAAMAKAGRDEIQSDLIWDYQTNVRLYPAFQQYLRENQPPVLCVWGKNDPSFLPAGAEAFKKDVPRAQVELLDGGHFVLETHGPEIADKIRHFLSQVLHE</sequence>
<accession>A0ABR6VJ46</accession>
<dbReference type="PANTHER" id="PTHR42977">
    <property type="entry name" value="HYDROLASE-RELATED"/>
    <property type="match status" value="1"/>
</dbReference>
<evidence type="ECO:0000313" key="4">
    <source>
        <dbReference type="Proteomes" id="UP000606870"/>
    </source>
</evidence>
<evidence type="ECO:0000256" key="1">
    <source>
        <dbReference type="ARBA" id="ARBA00022801"/>
    </source>
</evidence>
<proteinExistence type="predicted"/>
<name>A0ABR6VJ46_9FIRM</name>
<dbReference type="GO" id="GO:0016787">
    <property type="term" value="F:hydrolase activity"/>
    <property type="evidence" value="ECO:0007669"/>
    <property type="project" value="UniProtKB-KW"/>
</dbReference>
<dbReference type="Gene3D" id="3.40.50.1820">
    <property type="entry name" value="alpha/beta hydrolase"/>
    <property type="match status" value="1"/>
</dbReference>
<evidence type="ECO:0000313" key="3">
    <source>
        <dbReference type="EMBL" id="MBC3537221.1"/>
    </source>
</evidence>
<dbReference type="PANTHER" id="PTHR42977:SF3">
    <property type="entry name" value="AB HYDROLASE-1 DOMAIN-CONTAINING PROTEIN"/>
    <property type="match status" value="1"/>
</dbReference>
<comment type="caution">
    <text evidence="3">The sequence shown here is derived from an EMBL/GenBank/DDBJ whole genome shotgun (WGS) entry which is preliminary data.</text>
</comment>
<evidence type="ECO:0000259" key="2">
    <source>
        <dbReference type="Pfam" id="PF00561"/>
    </source>
</evidence>
<dbReference type="Pfam" id="PF00561">
    <property type="entry name" value="Abhydrolase_1"/>
    <property type="match status" value="1"/>
</dbReference>
<dbReference type="Proteomes" id="UP000606870">
    <property type="component" value="Unassembled WGS sequence"/>
</dbReference>
<dbReference type="InterPro" id="IPR000639">
    <property type="entry name" value="Epox_hydrolase-like"/>
</dbReference>
<gene>
    <name evidence="3" type="ORF">H8J70_08145</name>
</gene>
<feature type="domain" description="AB hydrolase-1" evidence="2">
    <location>
        <begin position="30"/>
        <end position="270"/>
    </location>
</feature>
<keyword evidence="4" id="KW-1185">Reference proteome</keyword>
<dbReference type="InterPro" id="IPR000073">
    <property type="entry name" value="AB_hydrolase_1"/>
</dbReference>
<dbReference type="InterPro" id="IPR051340">
    <property type="entry name" value="Haloalkane_dehalogenase"/>
</dbReference>
<organism evidence="3 4">
    <name type="scientific">Megasphaera hominis</name>
    <dbReference type="NCBI Taxonomy" id="159836"/>
    <lineage>
        <taxon>Bacteria</taxon>
        <taxon>Bacillati</taxon>
        <taxon>Bacillota</taxon>
        <taxon>Negativicutes</taxon>
        <taxon>Veillonellales</taxon>
        <taxon>Veillonellaceae</taxon>
        <taxon>Megasphaera</taxon>
    </lineage>
</organism>
<dbReference type="RefSeq" id="WP_186503454.1">
    <property type="nucleotide sequence ID" value="NZ_JACOGK010000021.1"/>
</dbReference>
<dbReference type="EMBL" id="JACOGK010000021">
    <property type="protein sequence ID" value="MBC3537221.1"/>
    <property type="molecule type" value="Genomic_DNA"/>
</dbReference>
<keyword evidence="1 3" id="KW-0378">Hydrolase</keyword>
<dbReference type="SUPFAM" id="SSF53474">
    <property type="entry name" value="alpha/beta-Hydrolases"/>
    <property type="match status" value="1"/>
</dbReference>